<keyword evidence="3" id="KW-1185">Reference proteome</keyword>
<accession>A0A4V2UNF8</accession>
<dbReference type="InterPro" id="IPR009671">
    <property type="entry name" value="RraB_dom"/>
</dbReference>
<evidence type="ECO:0000313" key="2">
    <source>
        <dbReference type="EMBL" id="TCS61901.1"/>
    </source>
</evidence>
<evidence type="ECO:0000313" key="3">
    <source>
        <dbReference type="Proteomes" id="UP000295696"/>
    </source>
</evidence>
<evidence type="ECO:0000259" key="1">
    <source>
        <dbReference type="Pfam" id="PF06877"/>
    </source>
</evidence>
<dbReference type="RefSeq" id="WP_132246022.1">
    <property type="nucleotide sequence ID" value="NZ_SLZU01000010.1"/>
</dbReference>
<dbReference type="OrthoDB" id="7630283at2"/>
<name>A0A4V2UNF8_9RHOB</name>
<feature type="domain" description="Regulator of ribonuclease activity B" evidence="1">
    <location>
        <begin position="20"/>
        <end position="105"/>
    </location>
</feature>
<organism evidence="2 3">
    <name type="scientific">Primorskyibacter sedentarius</name>
    <dbReference type="NCBI Taxonomy" id="745311"/>
    <lineage>
        <taxon>Bacteria</taxon>
        <taxon>Pseudomonadati</taxon>
        <taxon>Pseudomonadota</taxon>
        <taxon>Alphaproteobacteria</taxon>
        <taxon>Rhodobacterales</taxon>
        <taxon>Roseobacteraceae</taxon>
        <taxon>Primorskyibacter</taxon>
    </lineage>
</organism>
<protein>
    <submittedName>
        <fullName evidence="2">Regulator of ribonuclease activity B</fullName>
    </submittedName>
</protein>
<dbReference type="Pfam" id="PF06877">
    <property type="entry name" value="RraB"/>
    <property type="match status" value="1"/>
</dbReference>
<dbReference type="EMBL" id="SLZU01000010">
    <property type="protein sequence ID" value="TCS61901.1"/>
    <property type="molecule type" value="Genomic_DNA"/>
</dbReference>
<proteinExistence type="predicted"/>
<comment type="caution">
    <text evidence="2">The sequence shown here is derived from an EMBL/GenBank/DDBJ whole genome shotgun (WGS) entry which is preliminary data.</text>
</comment>
<dbReference type="AlphaFoldDB" id="A0A4V2UNF8"/>
<dbReference type="Proteomes" id="UP000295696">
    <property type="component" value="Unassembled WGS sequence"/>
</dbReference>
<sequence length="108" mass="11823">MSHDFDTQKAQTFANYAELSDANDLPDTADVDYFFLPAEDDADWRALADALSRDGYDCEFVEDDGAPYLVATLSDQAISAASIWMGEEVATRVALSHGFTPDGWGFEA</sequence>
<dbReference type="InterPro" id="IPR036701">
    <property type="entry name" value="RraB-like_sf"/>
</dbReference>
<reference evidence="2 3" key="1">
    <citation type="submission" date="2019-03" db="EMBL/GenBank/DDBJ databases">
        <title>Genomic Encyclopedia of Type Strains, Phase IV (KMG-IV): sequencing the most valuable type-strain genomes for metagenomic binning, comparative biology and taxonomic classification.</title>
        <authorList>
            <person name="Goeker M."/>
        </authorList>
    </citation>
    <scope>NUCLEOTIDE SEQUENCE [LARGE SCALE GENOMIC DNA]</scope>
    <source>
        <strain evidence="2 3">DSM 104836</strain>
    </source>
</reference>
<gene>
    <name evidence="2" type="ORF">EDD52_11075</name>
</gene>
<dbReference type="SUPFAM" id="SSF89946">
    <property type="entry name" value="Hypothetical protein VC0424"/>
    <property type="match status" value="1"/>
</dbReference>